<sequence length="42" mass="4955">MSAPDYFWKAFEATGSPQLYLWYKNNDKLTSDNERNKRQAGL</sequence>
<dbReference type="Proteomes" id="UP000018934">
    <property type="component" value="Chromosome"/>
</dbReference>
<reference evidence="1 2" key="1">
    <citation type="journal article" date="2013" name="Stand. Genomic Sci.">
        <title>Complete genome sequence of Dehalobacter restrictus PER-K23(T.).</title>
        <authorList>
            <person name="Kruse T."/>
            <person name="Maillard J."/>
            <person name="Goodwin L."/>
            <person name="Woyke T."/>
            <person name="Teshima H."/>
            <person name="Bruce D."/>
            <person name="Detter C."/>
            <person name="Tapia R."/>
            <person name="Han C."/>
            <person name="Huntemann M."/>
            <person name="Wei C.L."/>
            <person name="Han J."/>
            <person name="Chen A."/>
            <person name="Kyrpides N."/>
            <person name="Szeto E."/>
            <person name="Markowitz V."/>
            <person name="Ivanova N."/>
            <person name="Pagani I."/>
            <person name="Pati A."/>
            <person name="Pitluck S."/>
            <person name="Nolan M."/>
            <person name="Holliger C."/>
            <person name="Smidt H."/>
        </authorList>
    </citation>
    <scope>NUCLEOTIDE SEQUENCE [LARGE SCALE GENOMIC DNA]</scope>
    <source>
        <strain evidence="2">DSM 9455</strain>
    </source>
</reference>
<evidence type="ECO:0000313" key="2">
    <source>
        <dbReference type="Proteomes" id="UP000018934"/>
    </source>
</evidence>
<dbReference type="EMBL" id="CP007033">
    <property type="protein sequence ID" value="AHF11211.1"/>
    <property type="molecule type" value="Genomic_DNA"/>
</dbReference>
<keyword evidence="2" id="KW-1185">Reference proteome</keyword>
<name>A0ABM5P9B7_DEHRP</name>
<protein>
    <submittedName>
        <fullName evidence="1">Uncharacterized protein</fullName>
    </submittedName>
</protein>
<gene>
    <name evidence="1" type="ORF">DEHRE_01605</name>
</gene>
<organism evidence="1 2">
    <name type="scientific">Dehalobacter restrictus (strain DSM 9455 / PER-K23)</name>
    <dbReference type="NCBI Taxonomy" id="871738"/>
    <lineage>
        <taxon>Bacteria</taxon>
        <taxon>Bacillati</taxon>
        <taxon>Bacillota</taxon>
        <taxon>Clostridia</taxon>
        <taxon>Eubacteriales</taxon>
        <taxon>Desulfitobacteriaceae</taxon>
        <taxon>Dehalobacter</taxon>
    </lineage>
</organism>
<proteinExistence type="predicted"/>
<evidence type="ECO:0000313" key="1">
    <source>
        <dbReference type="EMBL" id="AHF11211.1"/>
    </source>
</evidence>
<accession>A0ABM5P9B7</accession>